<keyword evidence="3" id="KW-1185">Reference proteome</keyword>
<keyword evidence="1" id="KW-0812">Transmembrane</keyword>
<dbReference type="NCBIfam" id="TIGR02532">
    <property type="entry name" value="IV_pilin_GFxxxE"/>
    <property type="match status" value="1"/>
</dbReference>
<dbReference type="Pfam" id="PF07963">
    <property type="entry name" value="N_methyl"/>
    <property type="match status" value="1"/>
</dbReference>
<keyword evidence="1" id="KW-0472">Membrane</keyword>
<reference evidence="3" key="1">
    <citation type="journal article" date="2019" name="Int. J. Syst. Evol. Microbiol.">
        <title>The Global Catalogue of Microorganisms (GCM) 10K type strain sequencing project: providing services to taxonomists for standard genome sequencing and annotation.</title>
        <authorList>
            <consortium name="The Broad Institute Genomics Platform"/>
            <consortium name="The Broad Institute Genome Sequencing Center for Infectious Disease"/>
            <person name="Wu L."/>
            <person name="Ma J."/>
        </authorList>
    </citation>
    <scope>NUCLEOTIDE SEQUENCE [LARGE SCALE GENOMIC DNA]</scope>
    <source>
        <strain evidence="3">CCUG 30340</strain>
    </source>
</reference>
<dbReference type="PROSITE" id="PS00409">
    <property type="entry name" value="PROKAR_NTER_METHYL"/>
    <property type="match status" value="1"/>
</dbReference>
<dbReference type="EMBL" id="JBHSHD010000016">
    <property type="protein sequence ID" value="MFC4822292.1"/>
    <property type="molecule type" value="Genomic_DNA"/>
</dbReference>
<evidence type="ECO:0000256" key="1">
    <source>
        <dbReference type="SAM" id="Phobius"/>
    </source>
</evidence>
<dbReference type="Proteomes" id="UP001595886">
    <property type="component" value="Unassembled WGS sequence"/>
</dbReference>
<comment type="caution">
    <text evidence="2">The sequence shown here is derived from an EMBL/GenBank/DDBJ whole genome shotgun (WGS) entry which is preliminary data.</text>
</comment>
<sequence length="174" mass="18829">MRILNRTRGFTLLEVLIAVLVFSLGLLGVAGLMVVSVRTNHSAYLRTQASFLAESMADRMRGNLGHTVEYVDEYEGSDGTGEPGCQASVCTAAAVVARDKEIWNRQLREFLPNADASINCEGTQLGTGAQTGTAPFNGLCTMIIRWTEAGLDRPADASSRDQPATQTFAWVFQP</sequence>
<protein>
    <submittedName>
        <fullName evidence="2">Type IV pilus modification protein PilV</fullName>
    </submittedName>
</protein>
<accession>A0ABV9QZH3</accession>
<dbReference type="InterPro" id="IPR013362">
    <property type="entry name" value="Pilus_4_PilV"/>
</dbReference>
<evidence type="ECO:0000313" key="2">
    <source>
        <dbReference type="EMBL" id="MFC4822292.1"/>
    </source>
</evidence>
<name>A0ABV9QZH3_9GAMM</name>
<dbReference type="NCBIfam" id="TIGR02523">
    <property type="entry name" value="type_IV_pilV"/>
    <property type="match status" value="1"/>
</dbReference>
<proteinExistence type="predicted"/>
<keyword evidence="1" id="KW-1133">Transmembrane helix</keyword>
<dbReference type="RefSeq" id="WP_380022571.1">
    <property type="nucleotide sequence ID" value="NZ_JBHSHD010000016.1"/>
</dbReference>
<evidence type="ECO:0000313" key="3">
    <source>
        <dbReference type="Proteomes" id="UP001595886"/>
    </source>
</evidence>
<feature type="transmembrane region" description="Helical" evidence="1">
    <location>
        <begin position="12"/>
        <end position="35"/>
    </location>
</feature>
<gene>
    <name evidence="2" type="primary">pilV</name>
    <name evidence="2" type="ORF">ACFO6Q_18350</name>
</gene>
<organism evidence="2 3">
    <name type="scientific">Dokdonella ginsengisoli</name>
    <dbReference type="NCBI Taxonomy" id="363846"/>
    <lineage>
        <taxon>Bacteria</taxon>
        <taxon>Pseudomonadati</taxon>
        <taxon>Pseudomonadota</taxon>
        <taxon>Gammaproteobacteria</taxon>
        <taxon>Lysobacterales</taxon>
        <taxon>Rhodanobacteraceae</taxon>
        <taxon>Dokdonella</taxon>
    </lineage>
</organism>
<dbReference type="InterPro" id="IPR012902">
    <property type="entry name" value="N_methyl_site"/>
</dbReference>